<gene>
    <name evidence="1" type="ORF">FIA58_000170</name>
</gene>
<dbReference type="EMBL" id="VEVQ02000001">
    <property type="protein sequence ID" value="NHN24077.1"/>
    <property type="molecule type" value="Genomic_DNA"/>
</dbReference>
<evidence type="ECO:0000313" key="2">
    <source>
        <dbReference type="Proteomes" id="UP000817854"/>
    </source>
</evidence>
<keyword evidence="2" id="KW-1185">Reference proteome</keyword>
<dbReference type="RefSeq" id="WP_140958790.1">
    <property type="nucleotide sequence ID" value="NZ_VEVQ02000001.1"/>
</dbReference>
<reference evidence="1 2" key="2">
    <citation type="submission" date="2020-02" db="EMBL/GenBank/DDBJ databases">
        <title>Flavobacterium profundi sp. nov., isolated from a deep-sea seamount.</title>
        <authorList>
            <person name="Zhang D.-C."/>
        </authorList>
    </citation>
    <scope>NUCLEOTIDE SEQUENCE [LARGE SCALE GENOMIC DNA]</scope>
    <source>
        <strain evidence="1 2">EC11</strain>
    </source>
</reference>
<sequence>MTDLVTISKEVPKNSALSYEFLREEGIKLIQQLGGNTWTDHNIHDPGITILEQVCYAITDLAYRMDYDIKELLGSNTNSSYTDLYSAATILSTKPVTLLDLRKIVMDIEGVKNAWVEKVTQNEITNELQETFVPKGLYRVFVELDPLFEITGTQLLTNVKDRLQASRSICEDFEVIKILEPQQIRLEGAIEIADTVDDINQLVVAILHRVATNLSPQIPFYTLQQLLKKGKKTEEIFDGPSLDHGFIDEADLLKHERKKEIQTSDIIREIMDEVEVLAIDELALATGSNLVRTWILPLDTTKVPKLDVEGTLEKLLFMAKGLTVNLDKVLIKTLYNEKQKEGFSKKLPIKERDIITEETKEQHLENYFSIQNQFPSNYGIGVMGLPDSAPESRKAQAKQLTAYLVFFEQLLGNYFSQLANFKKLMSFDDQDTRTYFNQSLLDSVAGLEDVLVSKESYEQYLEERTADSTEELKRKNKFLNHLLARFGEKFTGYGMLLQDVSETTHATDKKLIKDKVTFLKEYPILSANRATAYDYTKTYWQNDNISGLEKRIARKLGIEEYTRRNLGDGNTEGFHMVEHILLRPRKSYPFALNVSYSPKEIISFEAVETNVAMTRCMVSSHTLKIGEEIQISANEIYQENYTISSIGDNYFEIEAPFQEATATGLWQHEQDIRYFIKTANIGVFKEVASSSDRTFCEVGKNSLQVNDFIEITRTQHYNGVYQVLAVFENGFEIAVPFSEGETTGRWMPLAIPNDPYSLQLTFVFPKWMERYQNTSFRKFVEQTVREETPAHITAYIKWFDSTEMQDFDKSFQTFLGRINNQK</sequence>
<proteinExistence type="predicted"/>
<protein>
    <submittedName>
        <fullName evidence="1">Uncharacterized protein</fullName>
    </submittedName>
</protein>
<organism evidence="1 2">
    <name type="scientific">Flavobacterium jejuense</name>
    <dbReference type="NCBI Taxonomy" id="1544455"/>
    <lineage>
        <taxon>Bacteria</taxon>
        <taxon>Pseudomonadati</taxon>
        <taxon>Bacteroidota</taxon>
        <taxon>Flavobacteriia</taxon>
        <taxon>Flavobacteriales</taxon>
        <taxon>Flavobacteriaceae</taxon>
        <taxon>Flavobacterium</taxon>
    </lineage>
</organism>
<name>A0ABX0IJS8_9FLAO</name>
<dbReference type="Proteomes" id="UP000817854">
    <property type="component" value="Unassembled WGS sequence"/>
</dbReference>
<comment type="caution">
    <text evidence="1">The sequence shown here is derived from an EMBL/GenBank/DDBJ whole genome shotgun (WGS) entry which is preliminary data.</text>
</comment>
<reference evidence="2" key="1">
    <citation type="submission" date="2019-05" db="EMBL/GenBank/DDBJ databases">
        <title>Flavobacterium profundi sp. nov., isolated from a deep-sea seamount.</title>
        <authorList>
            <person name="Zhang D.-C."/>
        </authorList>
    </citation>
    <scope>NUCLEOTIDE SEQUENCE [LARGE SCALE GENOMIC DNA]</scope>
    <source>
        <strain evidence="2">EC11</strain>
    </source>
</reference>
<evidence type="ECO:0000313" key="1">
    <source>
        <dbReference type="EMBL" id="NHN24077.1"/>
    </source>
</evidence>
<accession>A0ABX0IJS8</accession>